<evidence type="ECO:0000256" key="4">
    <source>
        <dbReference type="ARBA" id="ARBA00022827"/>
    </source>
</evidence>
<evidence type="ECO:0000259" key="6">
    <source>
        <dbReference type="Pfam" id="PF00732"/>
    </source>
</evidence>
<dbReference type="Pfam" id="PF00732">
    <property type="entry name" value="GMC_oxred_N"/>
    <property type="match status" value="1"/>
</dbReference>
<dbReference type="InterPro" id="IPR007867">
    <property type="entry name" value="GMC_OxRtase_C"/>
</dbReference>
<dbReference type="Proteomes" id="UP000316184">
    <property type="component" value="Unassembled WGS sequence"/>
</dbReference>
<dbReference type="PIRSF" id="PIRSF000137">
    <property type="entry name" value="Alcohol_oxidase"/>
    <property type="match status" value="1"/>
</dbReference>
<gene>
    <name evidence="8" type="ORF">FHU35_12414</name>
</gene>
<dbReference type="RefSeq" id="WP_145738396.1">
    <property type="nucleotide sequence ID" value="NZ_VIWX01000002.1"/>
</dbReference>
<comment type="similarity">
    <text evidence="2">Belongs to the GMC oxidoreductase family.</text>
</comment>
<dbReference type="AlphaFoldDB" id="A0A561U7T4"/>
<feature type="domain" description="Glucose-methanol-choline oxidoreductase C-terminal" evidence="7">
    <location>
        <begin position="374"/>
        <end position="513"/>
    </location>
</feature>
<evidence type="ECO:0000256" key="2">
    <source>
        <dbReference type="ARBA" id="ARBA00010790"/>
    </source>
</evidence>
<accession>A0A561U7T4</accession>
<dbReference type="GO" id="GO:0050660">
    <property type="term" value="F:flavin adenine dinucleotide binding"/>
    <property type="evidence" value="ECO:0007669"/>
    <property type="project" value="InterPro"/>
</dbReference>
<dbReference type="SUPFAM" id="SSF54373">
    <property type="entry name" value="FAD-linked reductases, C-terminal domain"/>
    <property type="match status" value="1"/>
</dbReference>
<feature type="binding site" evidence="5">
    <location>
        <position position="228"/>
    </location>
    <ligand>
        <name>FAD</name>
        <dbReference type="ChEBI" id="CHEBI:57692"/>
    </ligand>
</feature>
<dbReference type="EMBL" id="VIWX01000002">
    <property type="protein sequence ID" value="TWF95419.1"/>
    <property type="molecule type" value="Genomic_DNA"/>
</dbReference>
<dbReference type="OrthoDB" id="3659813at2"/>
<keyword evidence="3" id="KW-0285">Flavoprotein</keyword>
<dbReference type="PANTHER" id="PTHR11552:SF147">
    <property type="entry name" value="CHOLINE DEHYDROGENASE, MITOCHONDRIAL"/>
    <property type="match status" value="1"/>
</dbReference>
<keyword evidence="4 5" id="KW-0274">FAD</keyword>
<comment type="cofactor">
    <cofactor evidence="1 5">
        <name>FAD</name>
        <dbReference type="ChEBI" id="CHEBI:57692"/>
    </cofactor>
</comment>
<feature type="domain" description="Glucose-methanol-choline oxidoreductase N-terminal" evidence="6">
    <location>
        <begin position="7"/>
        <end position="302"/>
    </location>
</feature>
<proteinExistence type="inferred from homology"/>
<dbReference type="PANTHER" id="PTHR11552">
    <property type="entry name" value="GLUCOSE-METHANOL-CHOLINE GMC OXIDOREDUCTASE"/>
    <property type="match status" value="1"/>
</dbReference>
<evidence type="ECO:0000256" key="5">
    <source>
        <dbReference type="PIRSR" id="PIRSR000137-2"/>
    </source>
</evidence>
<evidence type="ECO:0000256" key="3">
    <source>
        <dbReference type="ARBA" id="ARBA00022630"/>
    </source>
</evidence>
<evidence type="ECO:0000259" key="7">
    <source>
        <dbReference type="Pfam" id="PF05199"/>
    </source>
</evidence>
<dbReference type="SUPFAM" id="SSF51905">
    <property type="entry name" value="FAD/NAD(P)-binding domain"/>
    <property type="match status" value="1"/>
</dbReference>
<dbReference type="InterPro" id="IPR012132">
    <property type="entry name" value="GMC_OxRdtase"/>
</dbReference>
<dbReference type="Gene3D" id="3.50.50.60">
    <property type="entry name" value="FAD/NAD(P)-binding domain"/>
    <property type="match status" value="1"/>
</dbReference>
<evidence type="ECO:0000313" key="9">
    <source>
        <dbReference type="Proteomes" id="UP000316184"/>
    </source>
</evidence>
<dbReference type="InterPro" id="IPR000172">
    <property type="entry name" value="GMC_OxRdtase_N"/>
</dbReference>
<reference evidence="8 9" key="1">
    <citation type="submission" date="2019-06" db="EMBL/GenBank/DDBJ databases">
        <title>Sequencing the genomes of 1000 actinobacteria strains.</title>
        <authorList>
            <person name="Klenk H.-P."/>
        </authorList>
    </citation>
    <scope>NUCLEOTIDE SEQUENCE [LARGE SCALE GENOMIC DNA]</scope>
    <source>
        <strain evidence="8 9">DSM 46699</strain>
    </source>
</reference>
<evidence type="ECO:0000256" key="1">
    <source>
        <dbReference type="ARBA" id="ARBA00001974"/>
    </source>
</evidence>
<protein>
    <submittedName>
        <fullName evidence="8">Choline dehydrogenase</fullName>
    </submittedName>
</protein>
<dbReference type="GO" id="GO:0016614">
    <property type="term" value="F:oxidoreductase activity, acting on CH-OH group of donors"/>
    <property type="evidence" value="ECO:0007669"/>
    <property type="project" value="InterPro"/>
</dbReference>
<dbReference type="Gene3D" id="3.30.410.40">
    <property type="match status" value="1"/>
</dbReference>
<name>A0A561U7T4_9PSEU</name>
<organism evidence="8 9">
    <name type="scientific">Saccharopolyspora dendranthemae</name>
    <dbReference type="NCBI Taxonomy" id="1181886"/>
    <lineage>
        <taxon>Bacteria</taxon>
        <taxon>Bacillati</taxon>
        <taxon>Actinomycetota</taxon>
        <taxon>Actinomycetes</taxon>
        <taxon>Pseudonocardiales</taxon>
        <taxon>Pseudonocardiaceae</taxon>
        <taxon>Saccharopolyspora</taxon>
    </lineage>
</organism>
<evidence type="ECO:0000313" key="8">
    <source>
        <dbReference type="EMBL" id="TWF95419.1"/>
    </source>
</evidence>
<sequence length="521" mass="55063">MADVGWDIIVVGAGSAGAVLAARSAERGKRVLLLEAGPDYRQDQMPEAWRSPNPARALMDPTAVAGLVWEGVNSARTDTQSQTPYWRGRGAGGSSSINGQIAIRPPMEDFADWAAAGCAGWSPEDVLPYFAKLEDDEEFGDESYHGRGGPTPITRMPPERWGGVDAALSAAAQAAGHSWAPDVNAPGAAGVSPYPINSRAGRRVTVNDGYLEPVRSLTGLTVRGDALVDQVVFEGRRAVGVRVIADGTATTEYADEIVLSAGVIHSPAILLRSGIGPAEDLRRLDIPIRADLPVGRGMQDHPMIVVGLPLTAEAAIKTDDDRHTNVCVRYSSGAPGSAPHDMMLVSLNMNVLSMANADTRFPAGGFGVWLNHNHSRGVLTLKSTEPQAQPEVRQRMLSDDRDLAQLRDGVRALAELACGPEAATIVDRSVEAANSDLFAVLNDDAELDGHLLATAVDAQHGTSTCRMGAPEDDSAVVDPSCRVRGIEGLRVVDASIFPSVPRANTNLASIMVGELMADRIG</sequence>
<dbReference type="InterPro" id="IPR036188">
    <property type="entry name" value="FAD/NAD-bd_sf"/>
</dbReference>
<keyword evidence="9" id="KW-1185">Reference proteome</keyword>
<dbReference type="Pfam" id="PF05199">
    <property type="entry name" value="GMC_oxred_C"/>
    <property type="match status" value="1"/>
</dbReference>
<comment type="caution">
    <text evidence="8">The sequence shown here is derived from an EMBL/GenBank/DDBJ whole genome shotgun (WGS) entry which is preliminary data.</text>
</comment>